<dbReference type="HAMAP" id="MF_01306_B">
    <property type="entry name" value="Ribosomal_uS4_B"/>
    <property type="match status" value="1"/>
</dbReference>
<organism evidence="10 11">
    <name type="scientific">Candidatus Kaiserbacteria bacterium RIFCSPHIGHO2_02_FULL_55_17</name>
    <dbReference type="NCBI Taxonomy" id="1798496"/>
    <lineage>
        <taxon>Bacteria</taxon>
        <taxon>Candidatus Kaiseribacteriota</taxon>
    </lineage>
</organism>
<sequence length="209" mass="23417">MITGPRYKIAKRLGATVFEKAQTQKFALSADRSAKNKRRGRGRQNEYGKQMLEKQKVRITYGLPERQFRNYVRKALSSVKGGSASGGKPFERLHELLELRLDNVVWRLGLAPSRRGARQMVAHGHILVGGKKSRVPSQALSVGDVIAVREGSKEHGVLVGFNERFLERPLPSWLLWNPKTMEGSVKERPTTFSADAAGDLVSVLSFYTR</sequence>
<evidence type="ECO:0000259" key="9">
    <source>
        <dbReference type="SMART" id="SM01390"/>
    </source>
</evidence>
<keyword evidence="3 7" id="KW-0694">RNA-binding</keyword>
<comment type="function">
    <text evidence="7">One of the primary rRNA binding proteins, it binds directly to 16S rRNA where it nucleates assembly of the body of the 30S subunit.</text>
</comment>
<evidence type="ECO:0000259" key="8">
    <source>
        <dbReference type="SMART" id="SM00363"/>
    </source>
</evidence>
<comment type="caution">
    <text evidence="10">The sequence shown here is derived from an EMBL/GenBank/DDBJ whole genome shotgun (WGS) entry which is preliminary data.</text>
</comment>
<dbReference type="Pfam" id="PF00163">
    <property type="entry name" value="Ribosomal_S4"/>
    <property type="match status" value="1"/>
</dbReference>
<keyword evidence="2 7" id="KW-0699">rRNA-binding</keyword>
<keyword evidence="4 7" id="KW-0689">Ribosomal protein</keyword>
<comment type="subunit">
    <text evidence="7">Part of the 30S ribosomal subunit. Contacts protein S5. The interaction surface between S4 and S5 is involved in control of translational fidelity.</text>
</comment>
<dbReference type="SUPFAM" id="SSF55174">
    <property type="entry name" value="Alpha-L RNA-binding motif"/>
    <property type="match status" value="1"/>
</dbReference>
<evidence type="ECO:0000256" key="7">
    <source>
        <dbReference type="HAMAP-Rule" id="MF_01306"/>
    </source>
</evidence>
<dbReference type="STRING" id="1798496.A3C94_02895"/>
<dbReference type="PANTHER" id="PTHR11831:SF4">
    <property type="entry name" value="SMALL RIBOSOMAL SUBUNIT PROTEIN US4M"/>
    <property type="match status" value="1"/>
</dbReference>
<evidence type="ECO:0000256" key="4">
    <source>
        <dbReference type="ARBA" id="ARBA00022980"/>
    </source>
</evidence>
<evidence type="ECO:0000256" key="2">
    <source>
        <dbReference type="ARBA" id="ARBA00022730"/>
    </source>
</evidence>
<dbReference type="InterPro" id="IPR036986">
    <property type="entry name" value="S4_RNA-bd_sf"/>
</dbReference>
<evidence type="ECO:0000256" key="5">
    <source>
        <dbReference type="ARBA" id="ARBA00023274"/>
    </source>
</evidence>
<gene>
    <name evidence="7" type="primary">rpsD</name>
    <name evidence="10" type="ORF">A3C94_02895</name>
</gene>
<reference evidence="10 11" key="1">
    <citation type="journal article" date="2016" name="Nat. Commun.">
        <title>Thousands of microbial genomes shed light on interconnected biogeochemical processes in an aquifer system.</title>
        <authorList>
            <person name="Anantharaman K."/>
            <person name="Brown C.T."/>
            <person name="Hug L.A."/>
            <person name="Sharon I."/>
            <person name="Castelle C.J."/>
            <person name="Probst A.J."/>
            <person name="Thomas B.C."/>
            <person name="Singh A."/>
            <person name="Wilkins M.J."/>
            <person name="Karaoz U."/>
            <person name="Brodie E.L."/>
            <person name="Williams K.H."/>
            <person name="Hubbard S.S."/>
            <person name="Banfield J.F."/>
        </authorList>
    </citation>
    <scope>NUCLEOTIDE SEQUENCE [LARGE SCALE GENOMIC DNA]</scope>
</reference>
<evidence type="ECO:0000313" key="11">
    <source>
        <dbReference type="Proteomes" id="UP000177232"/>
    </source>
</evidence>
<dbReference type="NCBIfam" id="NF003717">
    <property type="entry name" value="PRK05327.1"/>
    <property type="match status" value="1"/>
</dbReference>
<comment type="similarity">
    <text evidence="1 7">Belongs to the universal ribosomal protein uS4 family.</text>
</comment>
<keyword evidence="5 7" id="KW-0687">Ribonucleoprotein</keyword>
<dbReference type="InterPro" id="IPR005709">
    <property type="entry name" value="Ribosomal_uS4_bac-type"/>
</dbReference>
<dbReference type="SMART" id="SM01390">
    <property type="entry name" value="Ribosomal_S4"/>
    <property type="match status" value="1"/>
</dbReference>
<evidence type="ECO:0000256" key="1">
    <source>
        <dbReference type="ARBA" id="ARBA00007465"/>
    </source>
</evidence>
<dbReference type="SMART" id="SM00363">
    <property type="entry name" value="S4"/>
    <property type="match status" value="1"/>
</dbReference>
<dbReference type="GO" id="GO:0006412">
    <property type="term" value="P:translation"/>
    <property type="evidence" value="ECO:0007669"/>
    <property type="project" value="UniProtKB-UniRule"/>
</dbReference>
<protein>
    <recommendedName>
        <fullName evidence="6 7">Small ribosomal subunit protein uS4</fullName>
    </recommendedName>
</protein>
<feature type="domain" description="Small ribosomal subunit protein uS4 N-terminal" evidence="9">
    <location>
        <begin position="1"/>
        <end position="98"/>
    </location>
</feature>
<evidence type="ECO:0000256" key="6">
    <source>
        <dbReference type="ARBA" id="ARBA00035254"/>
    </source>
</evidence>
<dbReference type="GO" id="GO:0019843">
    <property type="term" value="F:rRNA binding"/>
    <property type="evidence" value="ECO:0007669"/>
    <property type="project" value="UniProtKB-UniRule"/>
</dbReference>
<proteinExistence type="inferred from homology"/>
<dbReference type="AlphaFoldDB" id="A0A1F6DTH5"/>
<dbReference type="Pfam" id="PF01479">
    <property type="entry name" value="S4"/>
    <property type="match status" value="1"/>
</dbReference>
<dbReference type="Gene3D" id="1.10.1050.10">
    <property type="entry name" value="Ribosomal Protein S4 Delta 41, Chain A, domain 1"/>
    <property type="match status" value="1"/>
</dbReference>
<dbReference type="GO" id="GO:0003735">
    <property type="term" value="F:structural constituent of ribosome"/>
    <property type="evidence" value="ECO:0007669"/>
    <property type="project" value="InterPro"/>
</dbReference>
<dbReference type="EMBL" id="MFLJ01000018">
    <property type="protein sequence ID" value="OGG64570.1"/>
    <property type="molecule type" value="Genomic_DNA"/>
</dbReference>
<name>A0A1F6DTH5_9BACT</name>
<dbReference type="GO" id="GO:0015935">
    <property type="term" value="C:small ribosomal subunit"/>
    <property type="evidence" value="ECO:0007669"/>
    <property type="project" value="InterPro"/>
</dbReference>
<dbReference type="Proteomes" id="UP000177232">
    <property type="component" value="Unassembled WGS sequence"/>
</dbReference>
<evidence type="ECO:0000313" key="10">
    <source>
        <dbReference type="EMBL" id="OGG64570.1"/>
    </source>
</evidence>
<dbReference type="InterPro" id="IPR001912">
    <property type="entry name" value="Ribosomal_uS4_N"/>
</dbReference>
<dbReference type="FunFam" id="3.10.290.10:FF:000001">
    <property type="entry name" value="30S ribosomal protein S4"/>
    <property type="match status" value="1"/>
</dbReference>
<dbReference type="Gene3D" id="3.10.290.10">
    <property type="entry name" value="RNA-binding S4 domain"/>
    <property type="match status" value="1"/>
</dbReference>
<dbReference type="GO" id="GO:0042274">
    <property type="term" value="P:ribosomal small subunit biogenesis"/>
    <property type="evidence" value="ECO:0007669"/>
    <property type="project" value="TreeGrafter"/>
</dbReference>
<evidence type="ECO:0000256" key="3">
    <source>
        <dbReference type="ARBA" id="ARBA00022884"/>
    </source>
</evidence>
<feature type="domain" description="RNA-binding S4" evidence="8">
    <location>
        <begin position="99"/>
        <end position="163"/>
    </location>
</feature>
<dbReference type="CDD" id="cd00165">
    <property type="entry name" value="S4"/>
    <property type="match status" value="1"/>
</dbReference>
<accession>A0A1F6DTH5</accession>
<comment type="function">
    <text evidence="7">With S5 and S12 plays an important role in translational accuracy.</text>
</comment>
<dbReference type="InterPro" id="IPR002942">
    <property type="entry name" value="S4_RNA-bd"/>
</dbReference>
<dbReference type="PROSITE" id="PS50889">
    <property type="entry name" value="S4"/>
    <property type="match status" value="1"/>
</dbReference>
<dbReference type="PANTHER" id="PTHR11831">
    <property type="entry name" value="30S 40S RIBOSOMAL PROTEIN"/>
    <property type="match status" value="1"/>
</dbReference>
<dbReference type="InterPro" id="IPR022801">
    <property type="entry name" value="Ribosomal_uS4"/>
</dbReference>